<feature type="binding site" evidence="9">
    <location>
        <position position="109"/>
    </location>
    <ligand>
        <name>chlorophyll a</name>
        <dbReference type="ChEBI" id="CHEBI:58416"/>
        <label>1</label>
    </ligand>
</feature>
<proteinExistence type="inferred from homology"/>
<dbReference type="Proteomes" id="UP000664859">
    <property type="component" value="Unassembled WGS sequence"/>
</dbReference>
<keyword evidence="12" id="KW-1185">Reference proteome</keyword>
<feature type="binding site" evidence="9">
    <location>
        <position position="112"/>
    </location>
    <ligand>
        <name>chlorophyll a</name>
        <dbReference type="ChEBI" id="CHEBI:58416"/>
        <label>1</label>
    </ligand>
</feature>
<keyword evidence="9" id="KW-0157">Chromophore</keyword>
<feature type="binding site" evidence="9">
    <location>
        <position position="263"/>
    </location>
    <ligand>
        <name>chlorophyll a</name>
        <dbReference type="ChEBI" id="CHEBI:58416"/>
        <label>1</label>
    </ligand>
</feature>
<dbReference type="GO" id="GO:0030076">
    <property type="term" value="C:light-harvesting complex"/>
    <property type="evidence" value="ECO:0007669"/>
    <property type="project" value="UniProtKB-KW"/>
</dbReference>
<comment type="caution">
    <text evidence="11">The sequence shown here is derived from an EMBL/GenBank/DDBJ whole genome shotgun (WGS) entry which is preliminary data.</text>
</comment>
<dbReference type="Pfam" id="PF00504">
    <property type="entry name" value="Chloroa_b-bind"/>
    <property type="match status" value="2"/>
</dbReference>
<feature type="binding site" evidence="9">
    <location>
        <position position="97"/>
    </location>
    <ligand>
        <name>chlorophyll a</name>
        <dbReference type="ChEBI" id="CHEBI:58416"/>
        <label>1</label>
    </ligand>
</feature>
<dbReference type="GO" id="GO:0009507">
    <property type="term" value="C:chloroplast"/>
    <property type="evidence" value="ECO:0007669"/>
    <property type="project" value="UniProtKB-SubCell"/>
</dbReference>
<evidence type="ECO:0000256" key="3">
    <source>
        <dbReference type="ARBA" id="ARBA00005933"/>
    </source>
</evidence>
<accession>A0A835Z6C4</accession>
<comment type="function">
    <text evidence="1">The light-harvesting complex (LHC) functions as a light receptor, it captures and delivers excitation energy to photosystems with which it is closely associated. Energy is transferred from the carotenoid and chlorophyll C (or B) to chlorophyll A and the photosynthetic reaction centers where it is used to synthesize ATP and reducing power.</text>
</comment>
<evidence type="ECO:0000313" key="12">
    <source>
        <dbReference type="Proteomes" id="UP000664859"/>
    </source>
</evidence>
<dbReference type="Gene3D" id="1.10.3460.10">
    <property type="entry name" value="Chlorophyll a/b binding protein domain"/>
    <property type="match status" value="1"/>
</dbReference>
<dbReference type="GO" id="GO:0016020">
    <property type="term" value="C:membrane"/>
    <property type="evidence" value="ECO:0007669"/>
    <property type="project" value="InterPro"/>
</dbReference>
<keyword evidence="10" id="KW-0732">Signal</keyword>
<evidence type="ECO:0000256" key="6">
    <source>
        <dbReference type="ARBA" id="ARBA00022531"/>
    </source>
</evidence>
<keyword evidence="7" id="KW-0934">Plastid</keyword>
<evidence type="ECO:0000256" key="5">
    <source>
        <dbReference type="ARBA" id="ARBA00022528"/>
    </source>
</evidence>
<sequence>MKAAAVALVACGGVAAYQAPSMVFGKKSGGAAAPAKSAKAAGPPAFLRETEPGQGAAGAWYVREDPTLSTSLPWVTKPVIGDGDMIGDVGFDPLSLSKTFDISWLRAAELKHGRVCMLAAVGLVTPELVQHPVGFDGFSFPAEFTQMNAIAALGAVPKFGLAQIVLACGLIEIATFGSNYNSAFNYEDGLSLLERAKLEGNERTFLTGVAKTTSNINKFGNALEVGFEKPGSDNAGDLGFDPLGLAANGVRSDYALAEIKHARLAMIGVLGMLLGQFYEPSKGVLQQTLDWAAEQA</sequence>
<comment type="subunit">
    <text evidence="4">The LHC complex of chromophytic algae is composed of fucoxanthin, chlorophyll A and C bound non-covalently by fucoxanthin chlorophyll proteins (FCPs). The ratio of pigments in this LHC is; fucoxanthin: chlorophyll C: chlorophyll A; (0.6-1): (0.1-0.3): (1).</text>
</comment>
<dbReference type="InterPro" id="IPR022796">
    <property type="entry name" value="Chloroa_b-bind"/>
</dbReference>
<protein>
    <submittedName>
        <fullName evidence="11">Light harvesting complex protein</fullName>
    </submittedName>
</protein>
<keyword evidence="8" id="KW-0437">Light-harvesting polypeptide</keyword>
<dbReference type="SUPFAM" id="SSF103511">
    <property type="entry name" value="Chlorophyll a-b binding protein"/>
    <property type="match status" value="2"/>
</dbReference>
<evidence type="ECO:0000256" key="1">
    <source>
        <dbReference type="ARBA" id="ARBA00004022"/>
    </source>
</evidence>
<evidence type="ECO:0000256" key="9">
    <source>
        <dbReference type="PIRSR" id="PIRSR601344-1"/>
    </source>
</evidence>
<keyword evidence="5" id="KW-0150">Chloroplast</keyword>
<dbReference type="PANTHER" id="PTHR21649">
    <property type="entry name" value="CHLOROPHYLL A/B BINDING PROTEIN"/>
    <property type="match status" value="1"/>
</dbReference>
<gene>
    <name evidence="11" type="ORF">JKP88DRAFT_218458</name>
</gene>
<dbReference type="InterPro" id="IPR001344">
    <property type="entry name" value="Chloro_AB-bd_pln"/>
</dbReference>
<evidence type="ECO:0000313" key="11">
    <source>
        <dbReference type="EMBL" id="KAG5188046.1"/>
    </source>
</evidence>
<feature type="signal peptide" evidence="10">
    <location>
        <begin position="1"/>
        <end position="16"/>
    </location>
</feature>
<name>A0A835Z6C4_9STRA</name>
<comment type="similarity">
    <text evidence="3">Belongs to the fucoxanthin chlorophyll protein family.</text>
</comment>
<dbReference type="OrthoDB" id="423598at2759"/>
<feature type="chain" id="PRO_5032428276" evidence="10">
    <location>
        <begin position="17"/>
        <end position="296"/>
    </location>
</feature>
<dbReference type="GO" id="GO:0016168">
    <property type="term" value="F:chlorophyll binding"/>
    <property type="evidence" value="ECO:0007669"/>
    <property type="project" value="UniProtKB-KW"/>
</dbReference>
<dbReference type="EMBL" id="JAFCMP010000079">
    <property type="protein sequence ID" value="KAG5188046.1"/>
    <property type="molecule type" value="Genomic_DNA"/>
</dbReference>
<evidence type="ECO:0000256" key="8">
    <source>
        <dbReference type="ARBA" id="ARBA00023243"/>
    </source>
</evidence>
<organism evidence="11 12">
    <name type="scientific">Tribonema minus</name>
    <dbReference type="NCBI Taxonomy" id="303371"/>
    <lineage>
        <taxon>Eukaryota</taxon>
        <taxon>Sar</taxon>
        <taxon>Stramenopiles</taxon>
        <taxon>Ochrophyta</taxon>
        <taxon>PX clade</taxon>
        <taxon>Xanthophyceae</taxon>
        <taxon>Tribonematales</taxon>
        <taxon>Tribonemataceae</taxon>
        <taxon>Tribonema</taxon>
    </lineage>
</organism>
<feature type="binding site" evidence="9">
    <location>
        <position position="258"/>
    </location>
    <ligand>
        <name>chlorophyll a</name>
        <dbReference type="ChEBI" id="CHEBI:58416"/>
        <label>6</label>
    </ligand>
</feature>
<evidence type="ECO:0000256" key="7">
    <source>
        <dbReference type="ARBA" id="ARBA00022640"/>
    </source>
</evidence>
<evidence type="ECO:0000256" key="4">
    <source>
        <dbReference type="ARBA" id="ARBA00011623"/>
    </source>
</evidence>
<evidence type="ECO:0000256" key="2">
    <source>
        <dbReference type="ARBA" id="ARBA00004229"/>
    </source>
</evidence>
<dbReference type="AlphaFoldDB" id="A0A835Z6C4"/>
<comment type="subcellular location">
    <subcellularLocation>
        <location evidence="2">Plastid</location>
        <location evidence="2">Chloroplast</location>
    </subcellularLocation>
</comment>
<reference evidence="11" key="1">
    <citation type="submission" date="2021-02" db="EMBL/GenBank/DDBJ databases">
        <title>First Annotated Genome of the Yellow-green Alga Tribonema minus.</title>
        <authorList>
            <person name="Mahan K.M."/>
        </authorList>
    </citation>
    <scope>NUCLEOTIDE SEQUENCE</scope>
    <source>
        <strain evidence="11">UTEX B ZZ1240</strain>
    </source>
</reference>
<evidence type="ECO:0000256" key="10">
    <source>
        <dbReference type="SAM" id="SignalP"/>
    </source>
</evidence>
<keyword evidence="6" id="KW-0602">Photosynthesis</keyword>
<dbReference type="GO" id="GO:0009765">
    <property type="term" value="P:photosynthesis, light harvesting"/>
    <property type="evidence" value="ECO:0007669"/>
    <property type="project" value="InterPro"/>
</dbReference>
<keyword evidence="9" id="KW-0148">Chlorophyll</keyword>
<feature type="binding site" description="axial binding residue" evidence="9">
    <location>
        <position position="114"/>
    </location>
    <ligand>
        <name>chlorophyll b</name>
        <dbReference type="ChEBI" id="CHEBI:61721"/>
        <label>1</label>
    </ligand>
    <ligandPart>
        <name>Mg</name>
        <dbReference type="ChEBI" id="CHEBI:25107"/>
    </ligandPart>
</feature>